<dbReference type="GO" id="GO:0032259">
    <property type="term" value="P:methylation"/>
    <property type="evidence" value="ECO:0007669"/>
    <property type="project" value="UniProtKB-KW"/>
</dbReference>
<dbReference type="AlphaFoldDB" id="A0A7S7AXJ8"/>
<name>A0A7S7AXJ8_9SPIR</name>
<dbReference type="GO" id="GO:0102559">
    <property type="term" value="F:peptide chain release factor N(5)-glutamine methyltransferase activity"/>
    <property type="evidence" value="ECO:0007669"/>
    <property type="project" value="UniProtKB-EC"/>
</dbReference>
<dbReference type="Gene3D" id="1.10.8.10">
    <property type="entry name" value="DNA helicase RuvA subunit, C-terminal domain"/>
    <property type="match status" value="1"/>
</dbReference>
<sequence>MFTIREARIFSCGEFLRSSNLRKNEYDKNSAMLDTDILISFLLKKERSWILLHSDFDFEEFKSEFFRLVQKRCSGLPVAYITEEKEFYGRKFYVNPSVLIPKPDTETLVERLCKFLEFELDNFEHDKYKNGFFILDMCTGSGCIGISAACEFYSMLNKKFKNDTEKTDKFIKTHFSLTLADISEDALKVCKKNVQDLLPEKLKPETKIIKADLREKFPLCRNTKYRIITANPPYVPSEVTDTLLSDGRCEPGLALDGGEGGIDLIEPLAKNAFSSLTSCGKIFTEIGEYNAIAALNIFKNAGFSKVSVFKDLSGRDRVIEAVKKQDF</sequence>
<keyword evidence="1 5" id="KW-0489">Methyltransferase</keyword>
<dbReference type="Proteomes" id="UP000593915">
    <property type="component" value="Chromosome"/>
</dbReference>
<dbReference type="PANTHER" id="PTHR18895">
    <property type="entry name" value="HEMK METHYLTRANSFERASE"/>
    <property type="match status" value="1"/>
</dbReference>
<proteinExistence type="predicted"/>
<evidence type="ECO:0000256" key="2">
    <source>
        <dbReference type="ARBA" id="ARBA00022679"/>
    </source>
</evidence>
<keyword evidence="3" id="KW-0949">S-adenosyl-L-methionine</keyword>
<keyword evidence="2 5" id="KW-0808">Transferase</keyword>
<dbReference type="NCBIfam" id="TIGR00536">
    <property type="entry name" value="hemK_fam"/>
    <property type="match status" value="1"/>
</dbReference>
<evidence type="ECO:0000259" key="4">
    <source>
        <dbReference type="Pfam" id="PF17827"/>
    </source>
</evidence>
<dbReference type="EMBL" id="CP061839">
    <property type="protein sequence ID" value="QOW61864.1"/>
    <property type="molecule type" value="Genomic_DNA"/>
</dbReference>
<dbReference type="InterPro" id="IPR019874">
    <property type="entry name" value="RF_methyltr_PrmC"/>
</dbReference>
<dbReference type="InterPro" id="IPR050320">
    <property type="entry name" value="N5-glutamine_MTase"/>
</dbReference>
<evidence type="ECO:0000313" key="6">
    <source>
        <dbReference type="Proteomes" id="UP000593915"/>
    </source>
</evidence>
<dbReference type="Pfam" id="PF17827">
    <property type="entry name" value="PrmC_N"/>
    <property type="match status" value="1"/>
</dbReference>
<reference evidence="5 6" key="1">
    <citation type="submission" date="2020-09" db="EMBL/GenBank/DDBJ databases">
        <title>Characterization of Treponema spp. from bovine digital dermatitis in Korea.</title>
        <authorList>
            <person name="Espiritu H.M."/>
            <person name="Cho Y.I."/>
            <person name="Mamuad L."/>
        </authorList>
    </citation>
    <scope>NUCLEOTIDE SEQUENCE [LARGE SCALE GENOMIC DNA]</scope>
    <source>
        <strain evidence="5 6">KS1</strain>
    </source>
</reference>
<evidence type="ECO:0000256" key="3">
    <source>
        <dbReference type="ARBA" id="ARBA00022691"/>
    </source>
</evidence>
<feature type="domain" description="Release factor glutamine methyltransferase N-terminal" evidence="4">
    <location>
        <begin position="28"/>
        <end position="82"/>
    </location>
</feature>
<dbReference type="EC" id="2.1.1.297" evidence="5"/>
<accession>A0A7S7AXJ8</accession>
<dbReference type="Gene3D" id="3.40.50.150">
    <property type="entry name" value="Vaccinia Virus protein VP39"/>
    <property type="match status" value="1"/>
</dbReference>
<evidence type="ECO:0000313" key="5">
    <source>
        <dbReference type="EMBL" id="QOW61864.1"/>
    </source>
</evidence>
<dbReference type="NCBIfam" id="TIGR03534">
    <property type="entry name" value="RF_mod_PrmC"/>
    <property type="match status" value="1"/>
</dbReference>
<dbReference type="SUPFAM" id="SSF53335">
    <property type="entry name" value="S-adenosyl-L-methionine-dependent methyltransferases"/>
    <property type="match status" value="1"/>
</dbReference>
<dbReference type="PANTHER" id="PTHR18895:SF74">
    <property type="entry name" value="MTRF1L RELEASE FACTOR GLUTAMINE METHYLTRANSFERASE"/>
    <property type="match status" value="1"/>
</dbReference>
<protein>
    <submittedName>
        <fullName evidence="5">Peptide chain release factor N(5)-glutamine methyltransferase</fullName>
        <ecNumber evidence="5">2.1.1.297</ecNumber>
    </submittedName>
</protein>
<dbReference type="InterPro" id="IPR004556">
    <property type="entry name" value="HemK-like"/>
</dbReference>
<organism evidence="5 6">
    <name type="scientific">Treponema pedis</name>
    <dbReference type="NCBI Taxonomy" id="409322"/>
    <lineage>
        <taxon>Bacteria</taxon>
        <taxon>Pseudomonadati</taxon>
        <taxon>Spirochaetota</taxon>
        <taxon>Spirochaetia</taxon>
        <taxon>Spirochaetales</taxon>
        <taxon>Treponemataceae</taxon>
        <taxon>Treponema</taxon>
    </lineage>
</organism>
<gene>
    <name evidence="5" type="primary">prmC</name>
    <name evidence="5" type="ORF">IFE08_05740</name>
</gene>
<dbReference type="InterPro" id="IPR029063">
    <property type="entry name" value="SAM-dependent_MTases_sf"/>
</dbReference>
<dbReference type="RefSeq" id="WP_194077371.1">
    <property type="nucleotide sequence ID" value="NZ_CP061839.1"/>
</dbReference>
<dbReference type="InterPro" id="IPR040758">
    <property type="entry name" value="PrmC_N"/>
</dbReference>
<evidence type="ECO:0000256" key="1">
    <source>
        <dbReference type="ARBA" id="ARBA00022603"/>
    </source>
</evidence>